<dbReference type="InterPro" id="IPR048570">
    <property type="entry name" value="PSMD1_RPN2_N"/>
</dbReference>
<reference evidence="3" key="1">
    <citation type="submission" date="2010-02" db="EMBL/GenBank/DDBJ databases">
        <title>Sequencing and annotation of the Blastocystis hominis genome.</title>
        <authorList>
            <person name="Wincker P."/>
        </authorList>
    </citation>
    <scope>NUCLEOTIDE SEQUENCE</scope>
    <source>
        <strain evidence="3">Singapore isolate B</strain>
    </source>
</reference>
<evidence type="ECO:0000256" key="1">
    <source>
        <dbReference type="ARBA" id="ARBA00022737"/>
    </source>
</evidence>
<dbReference type="OrthoDB" id="261572at2759"/>
<dbReference type="GO" id="GO:0034515">
    <property type="term" value="C:proteasome storage granule"/>
    <property type="evidence" value="ECO:0007669"/>
    <property type="project" value="TreeGrafter"/>
</dbReference>
<dbReference type="AlphaFoldDB" id="D8LYQ0"/>
<dbReference type="EMBL" id="FN668639">
    <property type="protein sequence ID" value="CBK20705.2"/>
    <property type="molecule type" value="Genomic_DNA"/>
</dbReference>
<dbReference type="FunCoup" id="D8LYQ0">
    <property type="interactions" value="647"/>
</dbReference>
<gene>
    <name evidence="3" type="ORF">GSBLH_T00006174001</name>
</gene>
<dbReference type="RefSeq" id="XP_012894753.1">
    <property type="nucleotide sequence ID" value="XM_013039299.1"/>
</dbReference>
<keyword evidence="4" id="KW-1185">Reference proteome</keyword>
<dbReference type="Gene3D" id="1.25.10.10">
    <property type="entry name" value="Leucine-rich Repeat Variant"/>
    <property type="match status" value="1"/>
</dbReference>
<dbReference type="Pfam" id="PF21505">
    <property type="entry name" value="RPN2_N"/>
    <property type="match status" value="1"/>
</dbReference>
<dbReference type="Proteomes" id="UP000008312">
    <property type="component" value="Unassembled WGS sequence"/>
</dbReference>
<dbReference type="GO" id="GO:0043161">
    <property type="term" value="P:proteasome-mediated ubiquitin-dependent protein catabolic process"/>
    <property type="evidence" value="ECO:0007669"/>
    <property type="project" value="TreeGrafter"/>
</dbReference>
<dbReference type="PANTHER" id="PTHR10943">
    <property type="entry name" value="26S PROTEASOME NON-ATPASE REGULATORY SUBUNIT"/>
    <property type="match status" value="1"/>
</dbReference>
<name>D8LYQ0_BLAHO</name>
<keyword evidence="1" id="KW-0677">Repeat</keyword>
<dbReference type="GO" id="GO:0008540">
    <property type="term" value="C:proteasome regulatory particle, base subcomplex"/>
    <property type="evidence" value="ECO:0007669"/>
    <property type="project" value="TreeGrafter"/>
</dbReference>
<dbReference type="GO" id="GO:0005634">
    <property type="term" value="C:nucleus"/>
    <property type="evidence" value="ECO:0007669"/>
    <property type="project" value="TreeGrafter"/>
</dbReference>
<organism evidence="3">
    <name type="scientific">Blastocystis hominis</name>
    <dbReference type="NCBI Taxonomy" id="12968"/>
    <lineage>
        <taxon>Eukaryota</taxon>
        <taxon>Sar</taxon>
        <taxon>Stramenopiles</taxon>
        <taxon>Bigyra</taxon>
        <taxon>Opalozoa</taxon>
        <taxon>Opalinata</taxon>
        <taxon>Blastocystidae</taxon>
        <taxon>Blastocystis</taxon>
    </lineage>
</organism>
<dbReference type="InParanoid" id="D8LYQ0"/>
<feature type="domain" description="26S proteasome non-ATPase regulatory subunit 1/RPN2 N-terminal" evidence="2">
    <location>
        <begin position="11"/>
        <end position="289"/>
    </location>
</feature>
<evidence type="ECO:0000259" key="2">
    <source>
        <dbReference type="Pfam" id="PF21505"/>
    </source>
</evidence>
<sequence length="568" mass="63223">MNGYMYEQGKTNIEGLFTMLEGWNESVSILAIKRLLSCVDENWPDITQHLEFLINTPSDISKELSCYCYFHMQDFYKALDYALQSGPLFDLNEDSYFVKAMINTCIDGYKEACNKKVPESEIPDSIRQIVNFIFSQSLNARNVSNLVGISVECRRLDLLEASLRRTANSIEAVHTLLDLVSTYNYPPDIEASLYSLSRRLLEEQSDWFGVFQCLLLQRDFHSLHSFLSSLAQSDLAAACQICFLLYELNDPSLLRLILRDLASHDDPSKPLAPILAPILGGEVSNRLIHQLVVRLNHHDSRLFEDYVRLVHYADTNVQHAMMVAHGMANIGGTDEFVMNHISWLKEAENWTKFGIISSFALSHVFDPEKAQEHLRNYLTSEKEEELGGGYYGFSILMMGEGEGVAPEICTRMHQALETHPNKEMVVHASALGLGLIDFGSMDPELTDLLLNLLAEKPFEGFAAGVALGLVNCGSENSISQVESLILDVLVPIITSTSHDRIAVGVAIGMALMFLQTGDQGESILQMLRTHSNAYLRMSGALGTGLAHAAHHTHHDAVATWTAIAGNHA</sequence>
<dbReference type="GeneID" id="24922299"/>
<dbReference type="PANTHER" id="PTHR10943:SF2">
    <property type="entry name" value="26S PROTEASOME NON-ATPASE REGULATORY SUBUNIT 1"/>
    <property type="match status" value="1"/>
</dbReference>
<evidence type="ECO:0000313" key="3">
    <source>
        <dbReference type="EMBL" id="CBK20705.2"/>
    </source>
</evidence>
<accession>D8LYQ0</accession>
<evidence type="ECO:0000313" key="4">
    <source>
        <dbReference type="Proteomes" id="UP000008312"/>
    </source>
</evidence>
<protein>
    <recommendedName>
        <fullName evidence="2">26S proteasome non-ATPase regulatory subunit 1/RPN2 N-terminal domain-containing protein</fullName>
    </recommendedName>
</protein>
<proteinExistence type="predicted"/>
<dbReference type="InterPro" id="IPR011989">
    <property type="entry name" value="ARM-like"/>
</dbReference>